<dbReference type="EMBL" id="LGUG01000004">
    <property type="protein sequence ID" value="KON97288.1"/>
    <property type="molecule type" value="Genomic_DNA"/>
</dbReference>
<proteinExistence type="predicted"/>
<organism evidence="2 4">
    <name type="scientific">Aneurinibacillus migulanus</name>
    <name type="common">Bacillus migulanus</name>
    <dbReference type="NCBI Taxonomy" id="47500"/>
    <lineage>
        <taxon>Bacteria</taxon>
        <taxon>Bacillati</taxon>
        <taxon>Bacillota</taxon>
        <taxon>Bacilli</taxon>
        <taxon>Bacillales</taxon>
        <taxon>Paenibacillaceae</taxon>
        <taxon>Aneurinibacillus group</taxon>
        <taxon>Aneurinibacillus</taxon>
    </lineage>
</organism>
<evidence type="ECO:0000313" key="2">
    <source>
        <dbReference type="EMBL" id="KON97288.1"/>
    </source>
</evidence>
<feature type="transmembrane region" description="Helical" evidence="1">
    <location>
        <begin position="58"/>
        <end position="79"/>
    </location>
</feature>
<evidence type="ECO:0000256" key="1">
    <source>
        <dbReference type="SAM" id="Phobius"/>
    </source>
</evidence>
<dbReference type="OrthoDB" id="9892047at2"/>
<name>A0A0D1XTX9_ANEMI</name>
<dbReference type="GeneID" id="42307290"/>
<dbReference type="Proteomes" id="UP000037269">
    <property type="component" value="Unassembled WGS sequence"/>
</dbReference>
<dbReference type="RefSeq" id="WP_043063385.1">
    <property type="nucleotide sequence ID" value="NZ_BJOA01000180.1"/>
</dbReference>
<evidence type="ECO:0000313" key="4">
    <source>
        <dbReference type="Proteomes" id="UP000037269"/>
    </source>
</evidence>
<evidence type="ECO:0000313" key="5">
    <source>
        <dbReference type="Proteomes" id="UP000182836"/>
    </source>
</evidence>
<dbReference type="EMBL" id="FNED01000020">
    <property type="protein sequence ID" value="SDJ55066.1"/>
    <property type="molecule type" value="Genomic_DNA"/>
</dbReference>
<protein>
    <submittedName>
        <fullName evidence="2">Uncharacterized protein</fullName>
    </submittedName>
</protein>
<keyword evidence="1" id="KW-0812">Transmembrane</keyword>
<evidence type="ECO:0000313" key="3">
    <source>
        <dbReference type="EMBL" id="SDJ55066.1"/>
    </source>
</evidence>
<reference evidence="3 5" key="2">
    <citation type="submission" date="2016-10" db="EMBL/GenBank/DDBJ databases">
        <authorList>
            <person name="de Groot N.N."/>
        </authorList>
    </citation>
    <scope>NUCLEOTIDE SEQUENCE [LARGE SCALE GENOMIC DNA]</scope>
    <source>
        <strain evidence="3 5">DSM 2895</strain>
    </source>
</reference>
<keyword evidence="4" id="KW-1185">Reference proteome</keyword>
<gene>
    <name evidence="2" type="ORF">AF333_19245</name>
    <name evidence="3" type="ORF">SAMN04487909_12079</name>
</gene>
<keyword evidence="1" id="KW-1133">Transmembrane helix</keyword>
<feature type="transmembrane region" description="Helical" evidence="1">
    <location>
        <begin position="7"/>
        <end position="25"/>
    </location>
</feature>
<sequence length="81" mass="9270">MFTKERIITILEVLLVASVIIYAVAYGTDSLYATVYAAMSTFVLGVIAILVTVFNRKFFLSIYNFLLVVFVFAHVMFFWNL</sequence>
<accession>A0A0D1XTX9</accession>
<reference evidence="2 4" key="1">
    <citation type="submission" date="2015-07" db="EMBL/GenBank/DDBJ databases">
        <title>Fjat-14205 dsm 2895.</title>
        <authorList>
            <person name="Liu B."/>
            <person name="Wang J."/>
            <person name="Zhu Y."/>
            <person name="Liu G."/>
            <person name="Chen Q."/>
            <person name="Chen Z."/>
            <person name="Lan J."/>
            <person name="Che J."/>
            <person name="Ge C."/>
            <person name="Shi H."/>
            <person name="Pan Z."/>
            <person name="Liu X."/>
        </authorList>
    </citation>
    <scope>NUCLEOTIDE SEQUENCE [LARGE SCALE GENOMIC DNA]</scope>
    <source>
        <strain evidence="2 4">DSM 2895</strain>
    </source>
</reference>
<dbReference type="AlphaFoldDB" id="A0A0D1XTX9"/>
<feature type="transmembrane region" description="Helical" evidence="1">
    <location>
        <begin position="31"/>
        <end position="51"/>
    </location>
</feature>
<keyword evidence="1" id="KW-0472">Membrane</keyword>
<dbReference type="Proteomes" id="UP000182836">
    <property type="component" value="Unassembled WGS sequence"/>
</dbReference>
<dbReference type="PATRIC" id="fig|47500.12.peg.6183"/>